<proteinExistence type="predicted"/>
<comment type="caution">
    <text evidence="2">The sequence shown here is derived from an EMBL/GenBank/DDBJ whole genome shotgun (WGS) entry which is preliminary data.</text>
</comment>
<sequence length="116" mass="11963">MEFTLVSVLLLTLFLAILQLGFVIHVRNTLVASAAEGARYAANANRGPHDGTARTQALIAESLSPRLSGDVQSRVIDVGGASMVEITVTTTLPLAGLLGVERGLSVSAHAVAEPGT</sequence>
<protein>
    <submittedName>
        <fullName evidence="2">Pilus assembly protein</fullName>
    </submittedName>
</protein>
<accession>A0A7K3M877</accession>
<gene>
    <name evidence="2" type="ORF">F7O44_16180</name>
</gene>
<dbReference type="AlphaFoldDB" id="A0A7K3M877"/>
<evidence type="ECO:0000313" key="2">
    <source>
        <dbReference type="EMBL" id="NDL58608.1"/>
    </source>
</evidence>
<feature type="domain" description="TadE-like" evidence="1">
    <location>
        <begin position="2"/>
        <end position="39"/>
    </location>
</feature>
<organism evidence="2 3">
    <name type="scientific">Phytoactinopolyspora mesophila</name>
    <dbReference type="NCBI Taxonomy" id="2650750"/>
    <lineage>
        <taxon>Bacteria</taxon>
        <taxon>Bacillati</taxon>
        <taxon>Actinomycetota</taxon>
        <taxon>Actinomycetes</taxon>
        <taxon>Jiangellales</taxon>
        <taxon>Jiangellaceae</taxon>
        <taxon>Phytoactinopolyspora</taxon>
    </lineage>
</organism>
<dbReference type="Proteomes" id="UP000460435">
    <property type="component" value="Unassembled WGS sequence"/>
</dbReference>
<dbReference type="InterPro" id="IPR012495">
    <property type="entry name" value="TadE-like_dom"/>
</dbReference>
<keyword evidence="3" id="KW-1185">Reference proteome</keyword>
<evidence type="ECO:0000313" key="3">
    <source>
        <dbReference type="Proteomes" id="UP000460435"/>
    </source>
</evidence>
<evidence type="ECO:0000259" key="1">
    <source>
        <dbReference type="Pfam" id="PF07811"/>
    </source>
</evidence>
<reference evidence="2 3" key="1">
    <citation type="submission" date="2019-11" db="EMBL/GenBank/DDBJ databases">
        <authorList>
            <person name="Li X.-J."/>
            <person name="Feng X.-M."/>
        </authorList>
    </citation>
    <scope>NUCLEOTIDE SEQUENCE [LARGE SCALE GENOMIC DNA]</scope>
    <source>
        <strain evidence="2 3">XMNu-373</strain>
    </source>
</reference>
<dbReference type="EMBL" id="WLZY01000005">
    <property type="protein sequence ID" value="NDL58608.1"/>
    <property type="molecule type" value="Genomic_DNA"/>
</dbReference>
<name>A0A7K3M877_9ACTN</name>
<dbReference type="Pfam" id="PF07811">
    <property type="entry name" value="TadE"/>
    <property type="match status" value="1"/>
</dbReference>